<dbReference type="EMBL" id="BAAALG010000009">
    <property type="protein sequence ID" value="GAA1103447.1"/>
    <property type="molecule type" value="Genomic_DNA"/>
</dbReference>
<evidence type="ECO:0000313" key="3">
    <source>
        <dbReference type="Proteomes" id="UP001501581"/>
    </source>
</evidence>
<evidence type="ECO:0000313" key="2">
    <source>
        <dbReference type="EMBL" id="GAA1103447.1"/>
    </source>
</evidence>
<feature type="transmembrane region" description="Helical" evidence="1">
    <location>
        <begin position="33"/>
        <end position="51"/>
    </location>
</feature>
<keyword evidence="1" id="KW-1133">Transmembrane helix</keyword>
<protein>
    <recommendedName>
        <fullName evidence="4">Integral membrane protein</fullName>
    </recommendedName>
</protein>
<accession>A0ABP4EG45</accession>
<comment type="caution">
    <text evidence="2">The sequence shown here is derived from an EMBL/GenBank/DDBJ whole genome shotgun (WGS) entry which is preliminary data.</text>
</comment>
<name>A0ABP4EG45_9ACTN</name>
<dbReference type="Proteomes" id="UP001501581">
    <property type="component" value="Unassembled WGS sequence"/>
</dbReference>
<keyword evidence="1" id="KW-0472">Membrane</keyword>
<feature type="transmembrane region" description="Helical" evidence="1">
    <location>
        <begin position="6"/>
        <end position="26"/>
    </location>
</feature>
<organism evidence="2 3">
    <name type="scientific">Nocardioides dubius</name>
    <dbReference type="NCBI Taxonomy" id="317019"/>
    <lineage>
        <taxon>Bacteria</taxon>
        <taxon>Bacillati</taxon>
        <taxon>Actinomycetota</taxon>
        <taxon>Actinomycetes</taxon>
        <taxon>Propionibacteriales</taxon>
        <taxon>Nocardioidaceae</taxon>
        <taxon>Nocardioides</taxon>
    </lineage>
</organism>
<sequence length="104" mass="10223">MGVVKLSSIPTAPLTVVGLVGGFLLANRTGNRPLGGVVMAAANAAALPAWTSRGPATATGLSALYWGAMGASHPLAKKIGVWPSVATVAAVSAGAAWAASDRRS</sequence>
<keyword evidence="1" id="KW-0812">Transmembrane</keyword>
<keyword evidence="3" id="KW-1185">Reference proteome</keyword>
<gene>
    <name evidence="2" type="ORF">GCM10009668_22840</name>
</gene>
<reference evidence="3" key="1">
    <citation type="journal article" date="2019" name="Int. J. Syst. Evol. Microbiol.">
        <title>The Global Catalogue of Microorganisms (GCM) 10K type strain sequencing project: providing services to taxonomists for standard genome sequencing and annotation.</title>
        <authorList>
            <consortium name="The Broad Institute Genomics Platform"/>
            <consortium name="The Broad Institute Genome Sequencing Center for Infectious Disease"/>
            <person name="Wu L."/>
            <person name="Ma J."/>
        </authorList>
    </citation>
    <scope>NUCLEOTIDE SEQUENCE [LARGE SCALE GENOMIC DNA]</scope>
    <source>
        <strain evidence="3">JCM 13008</strain>
    </source>
</reference>
<feature type="transmembrane region" description="Helical" evidence="1">
    <location>
        <begin position="79"/>
        <end position="99"/>
    </location>
</feature>
<evidence type="ECO:0000256" key="1">
    <source>
        <dbReference type="SAM" id="Phobius"/>
    </source>
</evidence>
<proteinExistence type="predicted"/>
<evidence type="ECO:0008006" key="4">
    <source>
        <dbReference type="Google" id="ProtNLM"/>
    </source>
</evidence>